<dbReference type="InterPro" id="IPR036902">
    <property type="entry name" value="Ta1353-like_sf"/>
</dbReference>
<dbReference type="InterPro" id="IPR007153">
    <property type="entry name" value="Adenosine_kinase"/>
</dbReference>
<dbReference type="EMBL" id="AUZY01003314">
    <property type="protein sequence ID" value="EQD69965.1"/>
    <property type="molecule type" value="Genomic_DNA"/>
</dbReference>
<accession>T1CM40</accession>
<protein>
    <submittedName>
        <fullName evidence="1">Adenosine specific kinase</fullName>
    </submittedName>
</protein>
<dbReference type="PANTHER" id="PTHR36155">
    <property type="entry name" value="BLL5354 PROTEIN"/>
    <property type="match status" value="1"/>
</dbReference>
<keyword evidence="1" id="KW-0808">Transferase</keyword>
<dbReference type="PANTHER" id="PTHR36155:SF1">
    <property type="entry name" value="BLL5354 PROTEIN"/>
    <property type="match status" value="1"/>
</dbReference>
<reference evidence="1" key="2">
    <citation type="journal article" date="2014" name="ISME J.">
        <title>Microbial stratification in low pH oxic and suboxic macroscopic growths along an acid mine drainage.</title>
        <authorList>
            <person name="Mendez-Garcia C."/>
            <person name="Mesa V."/>
            <person name="Sprenger R.R."/>
            <person name="Richter M."/>
            <person name="Diez M.S."/>
            <person name="Solano J."/>
            <person name="Bargiela R."/>
            <person name="Golyshina O.V."/>
            <person name="Manteca A."/>
            <person name="Ramos J.L."/>
            <person name="Gallego J.R."/>
            <person name="Llorente I."/>
            <person name="Martins Dos Santos V.A."/>
            <person name="Jensen O.N."/>
            <person name="Pelaez A.I."/>
            <person name="Sanchez J."/>
            <person name="Ferrer M."/>
        </authorList>
    </citation>
    <scope>NUCLEOTIDE SEQUENCE</scope>
</reference>
<keyword evidence="1" id="KW-0418">Kinase</keyword>
<dbReference type="GO" id="GO:0016301">
    <property type="term" value="F:kinase activity"/>
    <property type="evidence" value="ECO:0007669"/>
    <property type="project" value="UniProtKB-KW"/>
</dbReference>
<dbReference type="Gene3D" id="3.40.1520.10">
    <property type="entry name" value="Ta1353-like"/>
    <property type="match status" value="1"/>
</dbReference>
<sequence>MEINAYDVYKNDEWQCIIGHAGFIKTAEDLYGAMASAVPNAKFGIAFVEASGERLIRYEGNDQELVEAAKKNAFGIAAGHTFI</sequence>
<proteinExistence type="predicted"/>
<dbReference type="AlphaFoldDB" id="T1CM40"/>
<name>T1CM40_9ZZZZ</name>
<comment type="caution">
    <text evidence="1">The sequence shown here is derived from an EMBL/GenBank/DDBJ whole genome shotgun (WGS) entry which is preliminary data.</text>
</comment>
<evidence type="ECO:0000313" key="1">
    <source>
        <dbReference type="EMBL" id="EQD69965.1"/>
    </source>
</evidence>
<dbReference type="Pfam" id="PF04008">
    <property type="entry name" value="Adenosine_kin"/>
    <property type="match status" value="1"/>
</dbReference>
<organism evidence="1">
    <name type="scientific">mine drainage metagenome</name>
    <dbReference type="NCBI Taxonomy" id="410659"/>
    <lineage>
        <taxon>unclassified sequences</taxon>
        <taxon>metagenomes</taxon>
        <taxon>ecological metagenomes</taxon>
    </lineage>
</organism>
<gene>
    <name evidence="1" type="ORF">B1B_05242</name>
</gene>
<feature type="non-terminal residue" evidence="1">
    <location>
        <position position="83"/>
    </location>
</feature>
<reference evidence="1" key="1">
    <citation type="submission" date="2013-08" db="EMBL/GenBank/DDBJ databases">
        <authorList>
            <person name="Mendez C."/>
            <person name="Richter M."/>
            <person name="Ferrer M."/>
            <person name="Sanchez J."/>
        </authorList>
    </citation>
    <scope>NUCLEOTIDE SEQUENCE</scope>
</reference>
<dbReference type="SUPFAM" id="SSF103165">
    <property type="entry name" value="Ta1353-like"/>
    <property type="match status" value="1"/>
</dbReference>